<dbReference type="GO" id="GO:0046872">
    <property type="term" value="F:metal ion binding"/>
    <property type="evidence" value="ECO:0007669"/>
    <property type="project" value="InterPro"/>
</dbReference>
<sequence>MQTTVFEQVNETVYHETLQNGLQVYLVPKQGFSKTYAVFTTRYGSIDSHFRTRSGEEINVPDGIAHFLEHKMFEKKDRDVMHEFSKNGASCNAFTSFNRTAYLFSCTDKLDDNLNLLLDYVQDPYFTDASVEKEKGIIGQEITMYDDNPDWKVYMNLLKAMYQKYPINIEIAGTIETISHITKEYLYQCYETFYHPANMLLLVVGSFEPEAIMKLIRENQGAKEFPPAPQITLVFPEEPAAPAEAKVEAFLTVGLPKCMIGIKEKENGLTKEALLKRELTTKLVLDIAFGTSSAVYERLYDSELITESFDFDYSSEQDYAYTIIGGDTPDPERLVETIKAEIDQLKQTGIAQDDFERAKRKKIGNFLRSLNSVEFIANQFTSFKFNGNDLFSVVPTLESITREDVEKRLKEHFLTEQMAVSIVRSASPQE</sequence>
<evidence type="ECO:0000259" key="1">
    <source>
        <dbReference type="Pfam" id="PF00675"/>
    </source>
</evidence>
<dbReference type="AlphaFoldDB" id="A0A837KUN4"/>
<dbReference type="Gene3D" id="3.30.830.10">
    <property type="entry name" value="Metalloenzyme, LuxS/M16 peptidase-like"/>
    <property type="match status" value="2"/>
</dbReference>
<reference evidence="4 5" key="1">
    <citation type="submission" date="2015-05" db="EMBL/GenBank/DDBJ databases">
        <title>Genome sequencing project for genomic taxonomy and phylogenomics of Bacillus-like bacteria.</title>
        <authorList>
            <person name="Liu B."/>
            <person name="Wang J."/>
            <person name="Zhu Y."/>
            <person name="Liu G."/>
            <person name="Chen Q."/>
            <person name="Chen Z."/>
            <person name="Lan J."/>
            <person name="Che J."/>
            <person name="Ge C."/>
            <person name="Shi H."/>
            <person name="Pan Z."/>
            <person name="Liu X."/>
        </authorList>
    </citation>
    <scope>NUCLEOTIDE SEQUENCE [LARGE SCALE GENOMIC DNA]</scope>
    <source>
        <strain evidence="4 5">DSM 9885</strain>
    </source>
</reference>
<dbReference type="Proteomes" id="UP000319498">
    <property type="component" value="Unassembled WGS sequence"/>
</dbReference>
<dbReference type="OrthoDB" id="9811314at2"/>
<dbReference type="Pfam" id="PF00675">
    <property type="entry name" value="Peptidase_M16"/>
    <property type="match status" value="1"/>
</dbReference>
<feature type="domain" description="Peptidase M16 C-terminal" evidence="2">
    <location>
        <begin position="181"/>
        <end position="361"/>
    </location>
</feature>
<reference evidence="3 6" key="2">
    <citation type="submission" date="2019-06" db="EMBL/GenBank/DDBJ databases">
        <title>Whole genome shotgun sequence of Brevibacillus formosus NBRC 15716.</title>
        <authorList>
            <person name="Hosoyama A."/>
            <person name="Uohara A."/>
            <person name="Ohji S."/>
            <person name="Ichikawa N."/>
        </authorList>
    </citation>
    <scope>NUCLEOTIDE SEQUENCE [LARGE SCALE GENOMIC DNA]</scope>
    <source>
        <strain evidence="3 6">NBRC 15716</strain>
    </source>
</reference>
<dbReference type="InterPro" id="IPR050361">
    <property type="entry name" value="MPP/UQCRC_Complex"/>
</dbReference>
<feature type="domain" description="Peptidase M16 N-terminal" evidence="1">
    <location>
        <begin position="62"/>
        <end position="174"/>
    </location>
</feature>
<dbReference type="InterPro" id="IPR011765">
    <property type="entry name" value="Pept_M16_N"/>
</dbReference>
<accession>A0A837KUN4</accession>
<evidence type="ECO:0000313" key="4">
    <source>
        <dbReference type="EMBL" id="KLI00702.1"/>
    </source>
</evidence>
<dbReference type="GO" id="GO:0008233">
    <property type="term" value="F:peptidase activity"/>
    <property type="evidence" value="ECO:0007669"/>
    <property type="project" value="UniProtKB-KW"/>
</dbReference>
<dbReference type="InterPro" id="IPR011249">
    <property type="entry name" value="Metalloenz_LuxS/M16"/>
</dbReference>
<dbReference type="RefSeq" id="WP_047067785.1">
    <property type="nucleotide sequence ID" value="NZ_BJOL01000013.1"/>
</dbReference>
<dbReference type="NCBIfam" id="NF047421">
    <property type="entry name" value="YfmH_fam"/>
    <property type="match status" value="1"/>
</dbReference>
<gene>
    <name evidence="3" type="primary">ymfH</name>
    <name evidence="4" type="ORF">AA984_01980</name>
    <name evidence="3" type="ORF">BFO01nite_22400</name>
</gene>
<protein>
    <submittedName>
        <fullName evidence="3 4">Zinc protease</fullName>
    </submittedName>
</protein>
<comment type="caution">
    <text evidence="4">The sequence shown here is derived from an EMBL/GenBank/DDBJ whole genome shotgun (WGS) entry which is preliminary data.</text>
</comment>
<name>A0A837KUN4_9BACL</name>
<dbReference type="InterPro" id="IPR007863">
    <property type="entry name" value="Peptidase_M16_C"/>
</dbReference>
<dbReference type="PANTHER" id="PTHR11851:SF134">
    <property type="entry name" value="ZINC-DEPENDENT PROTEASE"/>
    <property type="match status" value="1"/>
</dbReference>
<keyword evidence="4" id="KW-0378">Hydrolase</keyword>
<dbReference type="EMBL" id="BJOL01000013">
    <property type="protein sequence ID" value="GED58108.1"/>
    <property type="molecule type" value="Genomic_DNA"/>
</dbReference>
<evidence type="ECO:0000313" key="6">
    <source>
        <dbReference type="Proteomes" id="UP000319498"/>
    </source>
</evidence>
<dbReference type="PANTHER" id="PTHR11851">
    <property type="entry name" value="METALLOPROTEASE"/>
    <property type="match status" value="1"/>
</dbReference>
<keyword evidence="6" id="KW-1185">Reference proteome</keyword>
<proteinExistence type="predicted"/>
<dbReference type="Pfam" id="PF05193">
    <property type="entry name" value="Peptidase_M16_C"/>
    <property type="match status" value="1"/>
</dbReference>
<dbReference type="EMBL" id="LDCN01000001">
    <property type="protein sequence ID" value="KLI00702.1"/>
    <property type="molecule type" value="Genomic_DNA"/>
</dbReference>
<dbReference type="GO" id="GO:0006508">
    <property type="term" value="P:proteolysis"/>
    <property type="evidence" value="ECO:0007669"/>
    <property type="project" value="UniProtKB-KW"/>
</dbReference>
<evidence type="ECO:0000313" key="3">
    <source>
        <dbReference type="EMBL" id="GED58108.1"/>
    </source>
</evidence>
<evidence type="ECO:0000259" key="2">
    <source>
        <dbReference type="Pfam" id="PF05193"/>
    </source>
</evidence>
<keyword evidence="4" id="KW-0645">Protease</keyword>
<evidence type="ECO:0000313" key="5">
    <source>
        <dbReference type="Proteomes" id="UP000035218"/>
    </source>
</evidence>
<dbReference type="Proteomes" id="UP000035218">
    <property type="component" value="Unassembled WGS sequence"/>
</dbReference>
<organism evidence="4 5">
    <name type="scientific">Brevibacillus formosus</name>
    <dbReference type="NCBI Taxonomy" id="54913"/>
    <lineage>
        <taxon>Bacteria</taxon>
        <taxon>Bacillati</taxon>
        <taxon>Bacillota</taxon>
        <taxon>Bacilli</taxon>
        <taxon>Bacillales</taxon>
        <taxon>Paenibacillaceae</taxon>
        <taxon>Brevibacillus</taxon>
    </lineage>
</organism>
<dbReference type="GeneID" id="87583836"/>
<dbReference type="SUPFAM" id="SSF63411">
    <property type="entry name" value="LuxS/MPP-like metallohydrolase"/>
    <property type="match status" value="2"/>
</dbReference>